<organism evidence="3 4">
    <name type="scientific">Mycena metata</name>
    <dbReference type="NCBI Taxonomy" id="1033252"/>
    <lineage>
        <taxon>Eukaryota</taxon>
        <taxon>Fungi</taxon>
        <taxon>Dikarya</taxon>
        <taxon>Basidiomycota</taxon>
        <taxon>Agaricomycotina</taxon>
        <taxon>Agaricomycetes</taxon>
        <taxon>Agaricomycetidae</taxon>
        <taxon>Agaricales</taxon>
        <taxon>Marasmiineae</taxon>
        <taxon>Mycenaceae</taxon>
        <taxon>Mycena</taxon>
    </lineage>
</organism>
<dbReference type="AlphaFoldDB" id="A0AAD7HR17"/>
<keyword evidence="4" id="KW-1185">Reference proteome</keyword>
<proteinExistence type="predicted"/>
<dbReference type="InterPro" id="IPR027417">
    <property type="entry name" value="P-loop_NTPase"/>
</dbReference>
<evidence type="ECO:0000313" key="3">
    <source>
        <dbReference type="EMBL" id="KAJ7725809.1"/>
    </source>
</evidence>
<feature type="domain" description="Nephrocystin 3-like N-terminal" evidence="2">
    <location>
        <begin position="32"/>
        <end position="184"/>
    </location>
</feature>
<feature type="non-terminal residue" evidence="3">
    <location>
        <position position="265"/>
    </location>
</feature>
<protein>
    <recommendedName>
        <fullName evidence="2">Nephrocystin 3-like N-terminal domain-containing protein</fullName>
    </recommendedName>
</protein>
<dbReference type="Proteomes" id="UP001215598">
    <property type="component" value="Unassembled WGS sequence"/>
</dbReference>
<dbReference type="PANTHER" id="PTHR10039">
    <property type="entry name" value="AMELOGENIN"/>
    <property type="match status" value="1"/>
</dbReference>
<dbReference type="Pfam" id="PF24883">
    <property type="entry name" value="NPHP3_N"/>
    <property type="match status" value="1"/>
</dbReference>
<dbReference type="InterPro" id="IPR056884">
    <property type="entry name" value="NPHP3-like_N"/>
</dbReference>
<evidence type="ECO:0000256" key="1">
    <source>
        <dbReference type="ARBA" id="ARBA00022737"/>
    </source>
</evidence>
<comment type="caution">
    <text evidence="3">The sequence shown here is derived from an EMBL/GenBank/DDBJ whole genome shotgun (WGS) entry which is preliminary data.</text>
</comment>
<keyword evidence="1" id="KW-0677">Repeat</keyword>
<dbReference type="Gene3D" id="3.40.50.300">
    <property type="entry name" value="P-loop containing nucleotide triphosphate hydrolases"/>
    <property type="match status" value="1"/>
</dbReference>
<dbReference type="PANTHER" id="PTHR10039:SF14">
    <property type="entry name" value="NACHT DOMAIN-CONTAINING PROTEIN"/>
    <property type="match status" value="1"/>
</dbReference>
<dbReference type="EMBL" id="JARKIB010000191">
    <property type="protein sequence ID" value="KAJ7725809.1"/>
    <property type="molecule type" value="Genomic_DNA"/>
</dbReference>
<accession>A0AAD7HR17</accession>
<feature type="non-terminal residue" evidence="3">
    <location>
        <position position="1"/>
    </location>
</feature>
<dbReference type="SUPFAM" id="SSF52540">
    <property type="entry name" value="P-loop containing nucleoside triphosphate hydrolases"/>
    <property type="match status" value="1"/>
</dbReference>
<name>A0AAD7HR17_9AGAR</name>
<evidence type="ECO:0000259" key="2">
    <source>
        <dbReference type="Pfam" id="PF24883"/>
    </source>
</evidence>
<gene>
    <name evidence="3" type="ORF">B0H16DRAFT_1253240</name>
</gene>
<sequence>AFHDSAERYPQPQCHPETRTKLLEVLSQWAHSMKPPPRSHILWLHGPAGSGKSAVAQSVCQKLKDEGRLGGSFFFQRGHLSRGNGKKLFPTIAYQLALLLPELKQHISRTIEKDPAIIDRSLSTQLEELILNPCRKTRLAHPVPIVIDGLDECDGENVQQAILRAIGGALSQERLPIIFLVASRAEAHIRETLAEPCLVEKHRAVNIEQSFEDARKYLEVEFDRIHREHQTMTAIPFPWPEAEIVQRITRDSSGYFIYAATVIKF</sequence>
<reference evidence="3" key="1">
    <citation type="submission" date="2023-03" db="EMBL/GenBank/DDBJ databases">
        <title>Massive genome expansion in bonnet fungi (Mycena s.s.) driven by repeated elements and novel gene families across ecological guilds.</title>
        <authorList>
            <consortium name="Lawrence Berkeley National Laboratory"/>
            <person name="Harder C.B."/>
            <person name="Miyauchi S."/>
            <person name="Viragh M."/>
            <person name="Kuo A."/>
            <person name="Thoen E."/>
            <person name="Andreopoulos B."/>
            <person name="Lu D."/>
            <person name="Skrede I."/>
            <person name="Drula E."/>
            <person name="Henrissat B."/>
            <person name="Morin E."/>
            <person name="Kohler A."/>
            <person name="Barry K."/>
            <person name="LaButti K."/>
            <person name="Morin E."/>
            <person name="Salamov A."/>
            <person name="Lipzen A."/>
            <person name="Mereny Z."/>
            <person name="Hegedus B."/>
            <person name="Baldrian P."/>
            <person name="Stursova M."/>
            <person name="Weitz H."/>
            <person name="Taylor A."/>
            <person name="Grigoriev I.V."/>
            <person name="Nagy L.G."/>
            <person name="Martin F."/>
            <person name="Kauserud H."/>
        </authorList>
    </citation>
    <scope>NUCLEOTIDE SEQUENCE</scope>
    <source>
        <strain evidence="3">CBHHK182m</strain>
    </source>
</reference>
<evidence type="ECO:0000313" key="4">
    <source>
        <dbReference type="Proteomes" id="UP001215598"/>
    </source>
</evidence>